<evidence type="ECO:0000313" key="4">
    <source>
        <dbReference type="Proteomes" id="UP000198341"/>
    </source>
</evidence>
<dbReference type="PANTHER" id="PTHR11953:SF0">
    <property type="entry name" value="EXOSOME COMPLEX COMPONENT RRP41"/>
    <property type="match status" value="1"/>
</dbReference>
<reference evidence="3 4" key="1">
    <citation type="submission" date="2011-10" db="EMBL/GenBank/DDBJ databases">
        <authorList>
            <person name="Genoscope - CEA"/>
        </authorList>
    </citation>
    <scope>NUCLEOTIDE SEQUENCE [LARGE SCALE GENOMIC DNA]</scope>
    <source>
        <strain evidence="3 4">RCC 1105</strain>
    </source>
</reference>
<dbReference type="PANTHER" id="PTHR11953">
    <property type="entry name" value="EXOSOME COMPLEX COMPONENT"/>
    <property type="match status" value="1"/>
</dbReference>
<dbReference type="KEGG" id="bpg:Bathy12g01930"/>
<dbReference type="InterPro" id="IPR001247">
    <property type="entry name" value="ExoRNase_PH_dom1"/>
</dbReference>
<dbReference type="Proteomes" id="UP000198341">
    <property type="component" value="Chromosome 12"/>
</dbReference>
<dbReference type="InterPro" id="IPR036345">
    <property type="entry name" value="ExoRNase_PH_dom2_sf"/>
</dbReference>
<dbReference type="GO" id="GO:0004527">
    <property type="term" value="F:exonuclease activity"/>
    <property type="evidence" value="ECO:0007669"/>
    <property type="project" value="UniProtKB-KW"/>
</dbReference>
<dbReference type="RefSeq" id="XP_007509744.1">
    <property type="nucleotide sequence ID" value="XM_007509682.1"/>
</dbReference>
<dbReference type="Gene3D" id="3.30.230.70">
    <property type="entry name" value="GHMP Kinase, N-terminal domain"/>
    <property type="match status" value="1"/>
</dbReference>
<sequence>MEYVSLEGLRNDGRRPNECRHTSCAFENPISANSCSGSAEFTFGQTTAVAAVFGPHSSLSTSTIDSLSIERLKVTVEITSAAFGMDAIPKKRATNAATLMKSSKSSRKNKELAVKFEQILRCCIDAKRYPRSEVYVSAATINDDGSASAALFNGIVLALVDAGIPMLDVFVAVCATRLDGETLLDQNEVEERGRGVECFVVAETKERRKTDGLQKGNIGFNSKMNDDYGDDDVKRIVSYDISGGKLAPAAVDDLLRACAKGCDEVSRVVRKAMKKRLRKLASTTRNLA</sequence>
<dbReference type="GeneID" id="19012443"/>
<dbReference type="InterPro" id="IPR027408">
    <property type="entry name" value="PNPase/RNase_PH_dom_sf"/>
</dbReference>
<dbReference type="GO" id="GO:0003723">
    <property type="term" value="F:RNA binding"/>
    <property type="evidence" value="ECO:0007669"/>
    <property type="project" value="TreeGrafter"/>
</dbReference>
<evidence type="ECO:0000259" key="2">
    <source>
        <dbReference type="Pfam" id="PF01138"/>
    </source>
</evidence>
<dbReference type="SUPFAM" id="SSF55666">
    <property type="entry name" value="Ribonuclease PH domain 2-like"/>
    <property type="match status" value="1"/>
</dbReference>
<keyword evidence="3" id="KW-0540">Nuclease</keyword>
<accession>K8ELL0</accession>
<dbReference type="GO" id="GO:0071028">
    <property type="term" value="P:nuclear mRNA surveillance"/>
    <property type="evidence" value="ECO:0007669"/>
    <property type="project" value="TreeGrafter"/>
</dbReference>
<keyword evidence="4" id="KW-1185">Reference proteome</keyword>
<evidence type="ECO:0000313" key="3">
    <source>
        <dbReference type="EMBL" id="CCO18859.1"/>
    </source>
</evidence>
<dbReference type="eggNOG" id="KOG1068">
    <property type="taxonomic scope" value="Eukaryota"/>
</dbReference>
<keyword evidence="3" id="KW-0378">Hydrolase</keyword>
<dbReference type="GO" id="GO:0071051">
    <property type="term" value="P:poly(A)-dependent snoRNA 3'-end processing"/>
    <property type="evidence" value="ECO:0007669"/>
    <property type="project" value="TreeGrafter"/>
</dbReference>
<dbReference type="GO" id="GO:0034475">
    <property type="term" value="P:U4 snRNA 3'-end processing"/>
    <property type="evidence" value="ECO:0007669"/>
    <property type="project" value="TreeGrafter"/>
</dbReference>
<dbReference type="GO" id="GO:0000177">
    <property type="term" value="C:cytoplasmic exosome (RNase complex)"/>
    <property type="evidence" value="ECO:0007669"/>
    <property type="project" value="TreeGrafter"/>
</dbReference>
<dbReference type="InterPro" id="IPR020568">
    <property type="entry name" value="Ribosomal_Su5_D2-typ_SF"/>
</dbReference>
<name>K8ELL0_9CHLO</name>
<comment type="similarity">
    <text evidence="1">Belongs to the RNase PH family.</text>
</comment>
<dbReference type="EMBL" id="FO082267">
    <property type="protein sequence ID" value="CCO18859.1"/>
    <property type="molecule type" value="Genomic_DNA"/>
</dbReference>
<dbReference type="SUPFAM" id="SSF54211">
    <property type="entry name" value="Ribosomal protein S5 domain 2-like"/>
    <property type="match status" value="1"/>
</dbReference>
<proteinExistence type="inferred from homology"/>
<dbReference type="GO" id="GO:0000176">
    <property type="term" value="C:nuclear exosome (RNase complex)"/>
    <property type="evidence" value="ECO:0007669"/>
    <property type="project" value="TreeGrafter"/>
</dbReference>
<dbReference type="STRING" id="41875.K8ELL0"/>
<dbReference type="Pfam" id="PF01138">
    <property type="entry name" value="RNase_PH"/>
    <property type="match status" value="1"/>
</dbReference>
<dbReference type="InterPro" id="IPR050080">
    <property type="entry name" value="RNase_PH"/>
</dbReference>
<dbReference type="GO" id="GO:0005730">
    <property type="term" value="C:nucleolus"/>
    <property type="evidence" value="ECO:0007669"/>
    <property type="project" value="TreeGrafter"/>
</dbReference>
<keyword evidence="3" id="KW-0269">Exonuclease</keyword>
<organism evidence="3 4">
    <name type="scientific">Bathycoccus prasinos</name>
    <dbReference type="NCBI Taxonomy" id="41875"/>
    <lineage>
        <taxon>Eukaryota</taxon>
        <taxon>Viridiplantae</taxon>
        <taxon>Chlorophyta</taxon>
        <taxon>Mamiellophyceae</taxon>
        <taxon>Mamiellales</taxon>
        <taxon>Bathycoccaceae</taxon>
        <taxon>Bathycoccus</taxon>
    </lineage>
</organism>
<dbReference type="OrthoDB" id="27298at2759"/>
<protein>
    <submittedName>
        <fullName evidence="3">Exosome complex exonuclease RRP41</fullName>
    </submittedName>
</protein>
<dbReference type="GO" id="GO:0016075">
    <property type="term" value="P:rRNA catabolic process"/>
    <property type="evidence" value="ECO:0007669"/>
    <property type="project" value="TreeGrafter"/>
</dbReference>
<gene>
    <name evidence="3" type="ordered locus">Bathy12g01930</name>
</gene>
<dbReference type="AlphaFoldDB" id="K8ELL0"/>
<evidence type="ECO:0000256" key="1">
    <source>
        <dbReference type="ARBA" id="ARBA00006678"/>
    </source>
</evidence>
<feature type="domain" description="Exoribonuclease phosphorolytic" evidence="2">
    <location>
        <begin position="20"/>
        <end position="165"/>
    </location>
</feature>